<dbReference type="CDD" id="cd09864">
    <property type="entry name" value="PIN_Fcf1-like"/>
    <property type="match status" value="1"/>
</dbReference>
<name>A0AAN6G9V2_9BASI</name>
<dbReference type="InterPro" id="IPR002716">
    <property type="entry name" value="PIN_dom"/>
</dbReference>
<dbReference type="GO" id="GO:0032040">
    <property type="term" value="C:small-subunit processome"/>
    <property type="evidence" value="ECO:0007669"/>
    <property type="project" value="InterPro"/>
</dbReference>
<evidence type="ECO:0000256" key="6">
    <source>
        <dbReference type="SAM" id="MobiDB-lite"/>
    </source>
</evidence>
<comment type="similarity">
    <text evidence="5">Belongs to the UTP23/FCF1 family. FCF1 subfamily.</text>
</comment>
<dbReference type="Proteomes" id="UP001176521">
    <property type="component" value="Unassembled WGS sequence"/>
</dbReference>
<protein>
    <submittedName>
        <fullName evidence="8">rRNA-processing protein fcf1</fullName>
    </submittedName>
</protein>
<dbReference type="FunFam" id="3.40.50.1010:FF:000004">
    <property type="entry name" value="rRNA-processing protein FCF1 homolog"/>
    <property type="match status" value="1"/>
</dbReference>
<evidence type="ECO:0000256" key="5">
    <source>
        <dbReference type="ARBA" id="ARBA00024026"/>
    </source>
</evidence>
<dbReference type="GO" id="GO:0042274">
    <property type="term" value="P:ribosomal small subunit biogenesis"/>
    <property type="evidence" value="ECO:0007669"/>
    <property type="project" value="UniProtKB-ARBA"/>
</dbReference>
<evidence type="ECO:0000259" key="7">
    <source>
        <dbReference type="SMART" id="SM00670"/>
    </source>
</evidence>
<accession>A0AAN6G9V2</accession>
<feature type="domain" description="PIN" evidence="7">
    <location>
        <begin position="87"/>
        <end position="186"/>
    </location>
</feature>
<dbReference type="Gene3D" id="3.40.50.1010">
    <property type="entry name" value="5'-nuclease"/>
    <property type="match status" value="1"/>
</dbReference>
<keyword evidence="9" id="KW-1185">Reference proteome</keyword>
<keyword evidence="4" id="KW-0539">Nucleus</keyword>
<dbReference type="Pfam" id="PF04900">
    <property type="entry name" value="Fcf1"/>
    <property type="match status" value="1"/>
</dbReference>
<dbReference type="GO" id="GO:0006364">
    <property type="term" value="P:rRNA processing"/>
    <property type="evidence" value="ECO:0007669"/>
    <property type="project" value="UniProtKB-KW"/>
</dbReference>
<feature type="region of interest" description="Disordered" evidence="6">
    <location>
        <begin position="1"/>
        <end position="64"/>
    </location>
</feature>
<dbReference type="SMART" id="SM00670">
    <property type="entry name" value="PINc"/>
    <property type="match status" value="1"/>
</dbReference>
<comment type="subcellular location">
    <subcellularLocation>
        <location evidence="1">Nucleus</location>
        <location evidence="1">Nucleolus</location>
    </subcellularLocation>
</comment>
<dbReference type="InterPro" id="IPR037503">
    <property type="entry name" value="Fcf1_PIN"/>
</dbReference>
<dbReference type="GO" id="GO:0004540">
    <property type="term" value="F:RNA nuclease activity"/>
    <property type="evidence" value="ECO:0007669"/>
    <property type="project" value="UniProtKB-ARBA"/>
</dbReference>
<evidence type="ECO:0000256" key="1">
    <source>
        <dbReference type="ARBA" id="ARBA00004604"/>
    </source>
</evidence>
<evidence type="ECO:0000256" key="2">
    <source>
        <dbReference type="ARBA" id="ARBA00022517"/>
    </source>
</evidence>
<evidence type="ECO:0000256" key="3">
    <source>
        <dbReference type="ARBA" id="ARBA00022552"/>
    </source>
</evidence>
<feature type="compositionally biased region" description="Basic residues" evidence="6">
    <location>
        <begin position="1"/>
        <end position="12"/>
    </location>
</feature>
<dbReference type="PANTHER" id="PTHR12416">
    <property type="entry name" value="RRNA-PROCESSING PROTEIN UTP23 HOMOLOG"/>
    <property type="match status" value="1"/>
</dbReference>
<sequence>MGRVKKTKKFALVKRMLDPKDPRLAAGKPGQSSSTQNNKGKQKATGGGSGSGASGSKSGPNGIPVKHINTPASSLFFNHNTALGPPYRVLVDTNFINFSLQNKIELVQGMMDCLFAKTIPCITECVLAELESLGSKYRVALRVARDPRFERLACSHKGTYADDCIINRIQTHKCYIVATCDRELRRRVRQVPGIPLMYIAQHQYRIERLPDGGLPS</sequence>
<gene>
    <name evidence="8" type="primary">FCF1</name>
    <name evidence="8" type="ORF">OC842_006628</name>
</gene>
<reference evidence="8" key="1">
    <citation type="journal article" date="2023" name="PhytoFront">
        <title>Draft Genome Resources of Seven Strains of Tilletia horrida, Causal Agent of Kernel Smut of Rice.</title>
        <authorList>
            <person name="Khanal S."/>
            <person name="Antony Babu S."/>
            <person name="Zhou X.G."/>
        </authorList>
    </citation>
    <scope>NUCLEOTIDE SEQUENCE</scope>
    <source>
        <strain evidence="8">TX3</strain>
    </source>
</reference>
<dbReference type="EMBL" id="JAPDMQ010000630">
    <property type="protein sequence ID" value="KAK0521897.1"/>
    <property type="molecule type" value="Genomic_DNA"/>
</dbReference>
<dbReference type="InterPro" id="IPR006984">
    <property type="entry name" value="Fcf1/UTP23"/>
</dbReference>
<keyword evidence="2" id="KW-0690">Ribosome biogenesis</keyword>
<dbReference type="InterPro" id="IPR029060">
    <property type="entry name" value="PIN-like_dom_sf"/>
</dbReference>
<dbReference type="SUPFAM" id="SSF88723">
    <property type="entry name" value="PIN domain-like"/>
    <property type="match status" value="1"/>
</dbReference>
<proteinExistence type="inferred from homology"/>
<keyword evidence="3" id="KW-0698">rRNA processing</keyword>
<evidence type="ECO:0000313" key="8">
    <source>
        <dbReference type="EMBL" id="KAK0521897.1"/>
    </source>
</evidence>
<organism evidence="8 9">
    <name type="scientific">Tilletia horrida</name>
    <dbReference type="NCBI Taxonomy" id="155126"/>
    <lineage>
        <taxon>Eukaryota</taxon>
        <taxon>Fungi</taxon>
        <taxon>Dikarya</taxon>
        <taxon>Basidiomycota</taxon>
        <taxon>Ustilaginomycotina</taxon>
        <taxon>Exobasidiomycetes</taxon>
        <taxon>Tilletiales</taxon>
        <taxon>Tilletiaceae</taxon>
        <taxon>Tilletia</taxon>
    </lineage>
</organism>
<evidence type="ECO:0000256" key="4">
    <source>
        <dbReference type="ARBA" id="ARBA00023242"/>
    </source>
</evidence>
<dbReference type="AlphaFoldDB" id="A0AAN6G9V2"/>
<comment type="caution">
    <text evidence="8">The sequence shown here is derived from an EMBL/GenBank/DDBJ whole genome shotgun (WGS) entry which is preliminary data.</text>
</comment>
<evidence type="ECO:0000313" key="9">
    <source>
        <dbReference type="Proteomes" id="UP001176521"/>
    </source>
</evidence>